<organism evidence="3 4">
    <name type="scientific">Cymbomonas tetramitiformis</name>
    <dbReference type="NCBI Taxonomy" id="36881"/>
    <lineage>
        <taxon>Eukaryota</taxon>
        <taxon>Viridiplantae</taxon>
        <taxon>Chlorophyta</taxon>
        <taxon>Pyramimonadophyceae</taxon>
        <taxon>Pyramimonadales</taxon>
        <taxon>Pyramimonadaceae</taxon>
        <taxon>Cymbomonas</taxon>
    </lineage>
</organism>
<evidence type="ECO:0000256" key="2">
    <source>
        <dbReference type="SAM" id="Phobius"/>
    </source>
</evidence>
<feature type="transmembrane region" description="Helical" evidence="2">
    <location>
        <begin position="92"/>
        <end position="112"/>
    </location>
</feature>
<dbReference type="Proteomes" id="UP001190700">
    <property type="component" value="Unassembled WGS sequence"/>
</dbReference>
<dbReference type="EMBL" id="LGRX02010362">
    <property type="protein sequence ID" value="KAK3270500.1"/>
    <property type="molecule type" value="Genomic_DNA"/>
</dbReference>
<gene>
    <name evidence="3" type="ORF">CYMTET_21106</name>
</gene>
<proteinExistence type="predicted"/>
<evidence type="ECO:0000256" key="1">
    <source>
        <dbReference type="SAM" id="MobiDB-lite"/>
    </source>
</evidence>
<keyword evidence="2" id="KW-0812">Transmembrane</keyword>
<name>A0AAE0L3K9_9CHLO</name>
<comment type="caution">
    <text evidence="3">The sequence shown here is derived from an EMBL/GenBank/DDBJ whole genome shotgun (WGS) entry which is preliminary data.</text>
</comment>
<sequence length="381" mass="41519">MAPEKSQKQVALAVVVGGALLRGLIRRHGRRGRSNVMDVQAMNSPSMPLIQQTTCDASVVVDPVDSSSTDAQPEEDTADEPGVGRFHYLHRLGLVMIGVFILWQSSVFARGLTALTNISPSLSERLASTADGWTALASLPPSITELANCVLESFTDAASLLAQNQDFQSLPKTALLIGSLAPCISICLLWMVVRSNRRENDAAGRPERPAENSESHSVAAASRAVTSADVQRICQKLGGRWIKDQDRSDSMDQAATLMQLNWVIRRAVCLINGLEIAISDDTFTLTVLSVIPWFKVVERYPLTGETKKHRRRDLRLGGARGNLNLNAQDDSAELALQWGKPLPGTEISSFVLCNDQLIVTAKLDLGEKGSCVYNVVYNKIR</sequence>
<feature type="region of interest" description="Disordered" evidence="1">
    <location>
        <begin position="201"/>
        <end position="223"/>
    </location>
</feature>
<reference evidence="3 4" key="1">
    <citation type="journal article" date="2015" name="Genome Biol. Evol.">
        <title>Comparative Genomics of a Bacterivorous Green Alga Reveals Evolutionary Causalities and Consequences of Phago-Mixotrophic Mode of Nutrition.</title>
        <authorList>
            <person name="Burns J.A."/>
            <person name="Paasch A."/>
            <person name="Narechania A."/>
            <person name="Kim E."/>
        </authorList>
    </citation>
    <scope>NUCLEOTIDE SEQUENCE [LARGE SCALE GENOMIC DNA]</scope>
    <source>
        <strain evidence="3 4">PLY_AMNH</strain>
    </source>
</reference>
<protein>
    <submittedName>
        <fullName evidence="3">Uncharacterized protein</fullName>
    </submittedName>
</protein>
<accession>A0AAE0L3K9</accession>
<feature type="transmembrane region" description="Helical" evidence="2">
    <location>
        <begin position="174"/>
        <end position="193"/>
    </location>
</feature>
<feature type="compositionally biased region" description="Basic and acidic residues" evidence="1">
    <location>
        <begin position="201"/>
        <end position="214"/>
    </location>
</feature>
<keyword evidence="2" id="KW-1133">Transmembrane helix</keyword>
<evidence type="ECO:0000313" key="3">
    <source>
        <dbReference type="EMBL" id="KAK3270500.1"/>
    </source>
</evidence>
<keyword evidence="4" id="KW-1185">Reference proteome</keyword>
<evidence type="ECO:0000313" key="4">
    <source>
        <dbReference type="Proteomes" id="UP001190700"/>
    </source>
</evidence>
<dbReference type="AlphaFoldDB" id="A0AAE0L3K9"/>
<feature type="transmembrane region" description="Helical" evidence="2">
    <location>
        <begin position="6"/>
        <end position="25"/>
    </location>
</feature>
<keyword evidence="2" id="KW-0472">Membrane</keyword>